<organism evidence="14 15">
    <name type="scientific">Brevibacillus reuszeri</name>
    <dbReference type="NCBI Taxonomy" id="54915"/>
    <lineage>
        <taxon>Bacteria</taxon>
        <taxon>Bacillati</taxon>
        <taxon>Bacillota</taxon>
        <taxon>Bacilli</taxon>
        <taxon>Bacillales</taxon>
        <taxon>Paenibacillaceae</taxon>
        <taxon>Brevibacillus</taxon>
    </lineage>
</organism>
<reference evidence="15" key="1">
    <citation type="submission" date="2015-07" db="EMBL/GenBank/DDBJ databases">
        <title>Genome sequencing project for genomic taxonomy and phylogenomics of Bacillus-like bacteria.</title>
        <authorList>
            <person name="Liu B."/>
            <person name="Wang J."/>
            <person name="Zhu Y."/>
            <person name="Liu G."/>
            <person name="Chen Q."/>
            <person name="Chen Z."/>
            <person name="Lan J."/>
            <person name="Che J."/>
            <person name="Ge C."/>
            <person name="Shi H."/>
            <person name="Pan Z."/>
            <person name="Liu X."/>
        </authorList>
    </citation>
    <scope>NUCLEOTIDE SEQUENCE [LARGE SCALE GENOMIC DNA]</scope>
    <source>
        <strain evidence="15">DSM 9887</strain>
    </source>
</reference>
<keyword evidence="10" id="KW-0175">Coiled coil</keyword>
<name>A0A0K9YLV2_9BACL</name>
<keyword evidence="11" id="KW-0812">Transmembrane</keyword>
<dbReference type="GO" id="GO:0005524">
    <property type="term" value="F:ATP binding"/>
    <property type="evidence" value="ECO:0007669"/>
    <property type="project" value="UniProtKB-KW"/>
</dbReference>
<dbReference type="InterPro" id="IPR011623">
    <property type="entry name" value="7TMR_DISM_rcpt_extracell_dom1"/>
</dbReference>
<comment type="subcellular location">
    <subcellularLocation>
        <location evidence="2">Cell membrane</location>
        <topology evidence="2">Multi-pass membrane protein</topology>
    </subcellularLocation>
</comment>
<evidence type="ECO:0000256" key="10">
    <source>
        <dbReference type="SAM" id="Coils"/>
    </source>
</evidence>
<evidence type="ECO:0000256" key="9">
    <source>
        <dbReference type="ARBA" id="ARBA00023012"/>
    </source>
</evidence>
<dbReference type="EMBL" id="LGIQ01000011">
    <property type="protein sequence ID" value="KNB69175.1"/>
    <property type="molecule type" value="Genomic_DNA"/>
</dbReference>
<evidence type="ECO:0000259" key="12">
    <source>
        <dbReference type="PROSITE" id="PS50109"/>
    </source>
</evidence>
<dbReference type="STRING" id="54915.ADS79_24950"/>
<dbReference type="InterPro" id="IPR004358">
    <property type="entry name" value="Sig_transdc_His_kin-like_C"/>
</dbReference>
<keyword evidence="9" id="KW-0902">Two-component regulatory system</keyword>
<keyword evidence="8" id="KW-0067">ATP-binding</keyword>
<comment type="catalytic activity">
    <reaction evidence="1">
        <text>ATP + protein L-histidine = ADP + protein N-phospho-L-histidine.</text>
        <dbReference type="EC" id="2.7.13.3"/>
    </reaction>
</comment>
<dbReference type="InterPro" id="IPR003594">
    <property type="entry name" value="HATPase_dom"/>
</dbReference>
<evidence type="ECO:0000313" key="15">
    <source>
        <dbReference type="Proteomes" id="UP000036834"/>
    </source>
</evidence>
<dbReference type="SUPFAM" id="SSF55874">
    <property type="entry name" value="ATPase domain of HSP90 chaperone/DNA topoisomerase II/histidine kinase"/>
    <property type="match status" value="1"/>
</dbReference>
<dbReference type="PROSITE" id="PS50109">
    <property type="entry name" value="HIS_KIN"/>
    <property type="match status" value="1"/>
</dbReference>
<proteinExistence type="predicted"/>
<dbReference type="InterPro" id="IPR036097">
    <property type="entry name" value="HisK_dim/P_sf"/>
</dbReference>
<keyword evidence="11" id="KW-1133">Transmembrane helix</keyword>
<keyword evidence="4" id="KW-0597">Phosphoprotein</keyword>
<dbReference type="Pfam" id="PF02518">
    <property type="entry name" value="HATPase_c"/>
    <property type="match status" value="1"/>
</dbReference>
<gene>
    <name evidence="14" type="ORF">ADS79_24950</name>
    <name evidence="13" type="ORF">BRE01_54020</name>
</gene>
<dbReference type="RefSeq" id="WP_049741169.1">
    <property type="nucleotide sequence ID" value="NZ_BJON01000022.1"/>
</dbReference>
<dbReference type="PANTHER" id="PTHR43711">
    <property type="entry name" value="TWO-COMPONENT HISTIDINE KINASE"/>
    <property type="match status" value="1"/>
</dbReference>
<dbReference type="EC" id="2.7.13.3" evidence="3"/>
<dbReference type="Gene3D" id="3.30.565.10">
    <property type="entry name" value="Histidine kinase-like ATPase, C-terminal domain"/>
    <property type="match status" value="1"/>
</dbReference>
<feature type="transmembrane region" description="Helical" evidence="11">
    <location>
        <begin position="308"/>
        <end position="327"/>
    </location>
</feature>
<evidence type="ECO:0000313" key="16">
    <source>
        <dbReference type="Proteomes" id="UP000319578"/>
    </source>
</evidence>
<dbReference type="SUPFAM" id="SSF49785">
    <property type="entry name" value="Galactose-binding domain-like"/>
    <property type="match status" value="1"/>
</dbReference>
<feature type="transmembrane region" description="Helical" evidence="11">
    <location>
        <begin position="391"/>
        <end position="412"/>
    </location>
</feature>
<evidence type="ECO:0000256" key="6">
    <source>
        <dbReference type="ARBA" id="ARBA00022741"/>
    </source>
</evidence>
<reference evidence="14" key="2">
    <citation type="submission" date="2015-07" db="EMBL/GenBank/DDBJ databases">
        <title>MeaNS - Measles Nucleotide Surveillance Program.</title>
        <authorList>
            <person name="Tran T."/>
            <person name="Druce J."/>
        </authorList>
    </citation>
    <scope>NUCLEOTIDE SEQUENCE</scope>
    <source>
        <strain evidence="14">DSM 9887</strain>
    </source>
</reference>
<dbReference type="Pfam" id="PF00512">
    <property type="entry name" value="HisKA"/>
    <property type="match status" value="1"/>
</dbReference>
<dbReference type="Pfam" id="PF07695">
    <property type="entry name" value="7TMR-DISM_7TM"/>
    <property type="match status" value="1"/>
</dbReference>
<evidence type="ECO:0000313" key="13">
    <source>
        <dbReference type="EMBL" id="GED71700.1"/>
    </source>
</evidence>
<keyword evidence="16" id="KW-1185">Reference proteome</keyword>
<reference evidence="13 16" key="3">
    <citation type="submission" date="2019-06" db="EMBL/GenBank/DDBJ databases">
        <title>Whole genome shotgun sequence of Brevibacillus reuszeri NBRC 15719.</title>
        <authorList>
            <person name="Hosoyama A."/>
            <person name="Uohara A."/>
            <person name="Ohji S."/>
            <person name="Ichikawa N."/>
        </authorList>
    </citation>
    <scope>NUCLEOTIDE SEQUENCE [LARGE SCALE GENOMIC DNA]</scope>
    <source>
        <strain evidence="13 16">NBRC 15719</strain>
    </source>
</reference>
<evidence type="ECO:0000256" key="2">
    <source>
        <dbReference type="ARBA" id="ARBA00004651"/>
    </source>
</evidence>
<evidence type="ECO:0000256" key="1">
    <source>
        <dbReference type="ARBA" id="ARBA00000085"/>
    </source>
</evidence>
<dbReference type="Gene3D" id="2.60.120.260">
    <property type="entry name" value="Galactose-binding domain-like"/>
    <property type="match status" value="1"/>
</dbReference>
<dbReference type="InterPro" id="IPR050736">
    <property type="entry name" value="Sensor_HK_Regulatory"/>
</dbReference>
<comment type="caution">
    <text evidence="14">The sequence shown here is derived from an EMBL/GenBank/DDBJ whole genome shotgun (WGS) entry which is preliminary data.</text>
</comment>
<dbReference type="Proteomes" id="UP000319578">
    <property type="component" value="Unassembled WGS sequence"/>
</dbReference>
<dbReference type="InterPro" id="IPR036890">
    <property type="entry name" value="HATPase_C_sf"/>
</dbReference>
<keyword evidence="5" id="KW-0808">Transferase</keyword>
<dbReference type="PRINTS" id="PR00344">
    <property type="entry name" value="BCTRLSENSOR"/>
</dbReference>
<dbReference type="GO" id="GO:0000155">
    <property type="term" value="F:phosphorelay sensor kinase activity"/>
    <property type="evidence" value="ECO:0007669"/>
    <property type="project" value="InterPro"/>
</dbReference>
<dbReference type="CDD" id="cd00082">
    <property type="entry name" value="HisKA"/>
    <property type="match status" value="1"/>
</dbReference>
<dbReference type="InterPro" id="IPR003661">
    <property type="entry name" value="HisK_dim/P_dom"/>
</dbReference>
<evidence type="ECO:0000313" key="14">
    <source>
        <dbReference type="EMBL" id="KNB69175.1"/>
    </source>
</evidence>
<keyword evidence="11" id="KW-0472">Membrane</keyword>
<dbReference type="FunFam" id="3.30.565.10:FF:000006">
    <property type="entry name" value="Sensor histidine kinase WalK"/>
    <property type="match status" value="1"/>
</dbReference>
<feature type="transmembrane region" description="Helical" evidence="11">
    <location>
        <begin position="277"/>
        <end position="296"/>
    </location>
</feature>
<feature type="transmembrane region" description="Helical" evidence="11">
    <location>
        <begin position="333"/>
        <end position="351"/>
    </location>
</feature>
<keyword evidence="7" id="KW-0418">Kinase</keyword>
<sequence>MRQPMIRKTGIFAVFVMIMLIFASGVMAYDTEPIARQGVIDLRGVNWEEKQSVQLNGDWTFYWNQLQTPASIHEAAPPTSSGYKQVPSTWKDGDAIHQSYPNHGYATYRLLLQLREEDVNKRFAIYMPSVATAYQLWINGELMESNGVVGTSREQMVPKNYAKLIPFQSDRSEVELVVQVSNFVQRKGGLWESISLGPVEEIMLQRDTKVLYETLIAGCLCLMGIYHFVLYLARKREKSGLYFSMMSIGISIRLLFWGETLAVRYFPQIPWEIGVKLEYLCAVICMMFLALFVHSQYPLEFNRTVRNWMIRIGSVFALVIFATPAVFFTEGILIKEIYLILCYCYVLYVYVRAVMKKRHGSLLNGLGLMLLFLASINEILFYANLSTFENGVAFSVLVFLFTQMINLSMAFARSFDHVERLSEELRKTNESLEQKVQQRTQALEGKNKELQLMEESRRRLLSNIAHELGTPLTSIQGFIKAMIDGVVKPNDPKYLTILYEKTIYLHQIIKDLFELSKIESRQIRFHFQPLPLISFFHSLYEKYLLDIEKKDLHFVWEVGMRKVPDDRLVIVADPLRVEQVVVNLLTNAQRYTSSGGTISLRIDWELGADGTGQAYIEVRDTGIGIDADSLPFVFERFFKGSDVRKLGGGVGLGLPISKEIIQYHQGSIWVESVVGEGTTFSFSLPVRLAQTNDEEWRVS</sequence>
<evidence type="ECO:0000256" key="7">
    <source>
        <dbReference type="ARBA" id="ARBA00022777"/>
    </source>
</evidence>
<dbReference type="PATRIC" id="fig|54915.3.peg.4140"/>
<evidence type="ECO:0000256" key="4">
    <source>
        <dbReference type="ARBA" id="ARBA00022553"/>
    </source>
</evidence>
<feature type="coiled-coil region" evidence="10">
    <location>
        <begin position="415"/>
        <end position="463"/>
    </location>
</feature>
<feature type="transmembrane region" description="Helical" evidence="11">
    <location>
        <begin position="210"/>
        <end position="233"/>
    </location>
</feature>
<feature type="domain" description="Histidine kinase" evidence="12">
    <location>
        <begin position="463"/>
        <end position="688"/>
    </location>
</feature>
<evidence type="ECO:0000256" key="5">
    <source>
        <dbReference type="ARBA" id="ARBA00022679"/>
    </source>
</evidence>
<dbReference type="SMART" id="SM00387">
    <property type="entry name" value="HATPase_c"/>
    <property type="match status" value="1"/>
</dbReference>
<dbReference type="Gene3D" id="1.10.287.130">
    <property type="match status" value="1"/>
</dbReference>
<keyword evidence="6" id="KW-0547">Nucleotide-binding</keyword>
<protein>
    <recommendedName>
        <fullName evidence="3">histidine kinase</fullName>
        <ecNumber evidence="3">2.7.13.3</ecNumber>
    </recommendedName>
</protein>
<accession>A0A0K9YLV2</accession>
<feature type="transmembrane region" description="Helical" evidence="11">
    <location>
        <begin position="240"/>
        <end position="257"/>
    </location>
</feature>
<dbReference type="InterPro" id="IPR008979">
    <property type="entry name" value="Galactose-bd-like_sf"/>
</dbReference>
<dbReference type="InterPro" id="IPR005467">
    <property type="entry name" value="His_kinase_dom"/>
</dbReference>
<dbReference type="Proteomes" id="UP000036834">
    <property type="component" value="Unassembled WGS sequence"/>
</dbReference>
<dbReference type="PANTHER" id="PTHR43711:SF26">
    <property type="entry name" value="SENSOR HISTIDINE KINASE RCSC"/>
    <property type="match status" value="1"/>
</dbReference>
<evidence type="ECO:0000256" key="8">
    <source>
        <dbReference type="ARBA" id="ARBA00022840"/>
    </source>
</evidence>
<dbReference type="EMBL" id="BJON01000022">
    <property type="protein sequence ID" value="GED71700.1"/>
    <property type="molecule type" value="Genomic_DNA"/>
</dbReference>
<dbReference type="AlphaFoldDB" id="A0A0K9YLV2"/>
<dbReference type="GO" id="GO:0005886">
    <property type="term" value="C:plasma membrane"/>
    <property type="evidence" value="ECO:0007669"/>
    <property type="project" value="UniProtKB-SubCell"/>
</dbReference>
<feature type="transmembrane region" description="Helical" evidence="11">
    <location>
        <begin position="363"/>
        <end position="385"/>
    </location>
</feature>
<dbReference type="SMART" id="SM00388">
    <property type="entry name" value="HisKA"/>
    <property type="match status" value="1"/>
</dbReference>
<evidence type="ECO:0000256" key="11">
    <source>
        <dbReference type="SAM" id="Phobius"/>
    </source>
</evidence>
<dbReference type="SUPFAM" id="SSF47384">
    <property type="entry name" value="Homodimeric domain of signal transducing histidine kinase"/>
    <property type="match status" value="1"/>
</dbReference>
<evidence type="ECO:0000256" key="3">
    <source>
        <dbReference type="ARBA" id="ARBA00012438"/>
    </source>
</evidence>